<protein>
    <submittedName>
        <fullName evidence="2">Uncharacterized protein</fullName>
    </submittedName>
</protein>
<evidence type="ECO:0000256" key="1">
    <source>
        <dbReference type="SAM" id="Phobius"/>
    </source>
</evidence>
<sequence>MMSGDPLLGIGYILSHSSPTHPFTRLILEQYNIDRDVEVKKHLTFMLCLDILDYPLIQILILLIILLESHLMFFFRM</sequence>
<proteinExistence type="predicted"/>
<keyword evidence="1" id="KW-1133">Transmembrane helix</keyword>
<dbReference type="AlphaFoldDB" id="G5SVP3"/>
<dbReference type="STRING" id="762968.HMPREF9441_03460"/>
<comment type="caution">
    <text evidence="2">The sequence shown here is derived from an EMBL/GenBank/DDBJ whole genome shotgun (WGS) entry which is preliminary data.</text>
</comment>
<dbReference type="HOGENOM" id="CLU_2634846_0_0_10"/>
<accession>G5SVP3</accession>
<evidence type="ECO:0000313" key="3">
    <source>
        <dbReference type="Proteomes" id="UP000003598"/>
    </source>
</evidence>
<organism evidence="2 3">
    <name type="scientific">Paraprevotella clara YIT 11840</name>
    <dbReference type="NCBI Taxonomy" id="762968"/>
    <lineage>
        <taxon>Bacteria</taxon>
        <taxon>Pseudomonadati</taxon>
        <taxon>Bacteroidota</taxon>
        <taxon>Bacteroidia</taxon>
        <taxon>Bacteroidales</taxon>
        <taxon>Prevotellaceae</taxon>
        <taxon>Paraprevotella</taxon>
    </lineage>
</organism>
<keyword evidence="1" id="KW-0812">Transmembrane</keyword>
<gene>
    <name evidence="2" type="ORF">HMPREF9441_03460</name>
</gene>
<evidence type="ECO:0000313" key="2">
    <source>
        <dbReference type="EMBL" id="EHG98698.1"/>
    </source>
</evidence>
<keyword evidence="1" id="KW-0472">Membrane</keyword>
<keyword evidence="3" id="KW-1185">Reference proteome</keyword>
<dbReference type="EMBL" id="AFFY01000058">
    <property type="protein sequence ID" value="EHG98698.1"/>
    <property type="molecule type" value="Genomic_DNA"/>
</dbReference>
<dbReference type="Proteomes" id="UP000003598">
    <property type="component" value="Unassembled WGS sequence"/>
</dbReference>
<name>G5SVP3_9BACT</name>
<feature type="transmembrane region" description="Helical" evidence="1">
    <location>
        <begin position="56"/>
        <end position="75"/>
    </location>
</feature>
<reference evidence="2 3" key="1">
    <citation type="submission" date="2011-03" db="EMBL/GenBank/DDBJ databases">
        <authorList>
            <person name="Weinstock G."/>
            <person name="Sodergren E."/>
            <person name="Clifton S."/>
            <person name="Fulton L."/>
            <person name="Fulton B."/>
            <person name="Courtney L."/>
            <person name="Fronick C."/>
            <person name="Harrison M."/>
            <person name="Strong C."/>
            <person name="Farmer C."/>
            <person name="Delahaunty K."/>
            <person name="Markovic C."/>
            <person name="Hall O."/>
            <person name="Minx P."/>
            <person name="Tomlinson C."/>
            <person name="Mitreva M."/>
            <person name="Hou S."/>
            <person name="Chen J."/>
            <person name="Wollam A."/>
            <person name="Pepin K.H."/>
            <person name="Johnson M."/>
            <person name="Bhonagiri V."/>
            <person name="Zhang X."/>
            <person name="Suruliraj S."/>
            <person name="Warren W."/>
            <person name="Chinwalla A."/>
            <person name="Mardis E.R."/>
            <person name="Wilson R.K."/>
        </authorList>
    </citation>
    <scope>NUCLEOTIDE SEQUENCE [LARGE SCALE GENOMIC DNA]</scope>
    <source>
        <strain evidence="2 3">YIT 11840</strain>
    </source>
</reference>